<protein>
    <submittedName>
        <fullName evidence="7">MFS transporter</fullName>
    </submittedName>
</protein>
<dbReference type="InterPro" id="IPR001958">
    <property type="entry name" value="Tet-R_TetA/multi-R_MdtG-like"/>
</dbReference>
<evidence type="ECO:0000256" key="5">
    <source>
        <dbReference type="SAM" id="Phobius"/>
    </source>
</evidence>
<feature type="transmembrane region" description="Helical" evidence="5">
    <location>
        <begin position="303"/>
        <end position="320"/>
    </location>
</feature>
<evidence type="ECO:0000313" key="7">
    <source>
        <dbReference type="EMBL" id="RFT44861.1"/>
    </source>
</evidence>
<proteinExistence type="predicted"/>
<feature type="transmembrane region" description="Helical" evidence="5">
    <location>
        <begin position="48"/>
        <end position="69"/>
    </location>
</feature>
<dbReference type="Pfam" id="PF07690">
    <property type="entry name" value="MFS_1"/>
    <property type="match status" value="1"/>
</dbReference>
<feature type="transmembrane region" description="Helical" evidence="5">
    <location>
        <begin position="163"/>
        <end position="185"/>
    </location>
</feature>
<comment type="subcellular location">
    <subcellularLocation>
        <location evidence="1">Cell membrane</location>
        <topology evidence="1">Multi-pass membrane protein</topology>
    </subcellularLocation>
</comment>
<gene>
    <name evidence="7" type="ORF">CHT91_05175</name>
</gene>
<dbReference type="GO" id="GO:0022857">
    <property type="term" value="F:transmembrane transporter activity"/>
    <property type="evidence" value="ECO:0007669"/>
    <property type="project" value="InterPro"/>
</dbReference>
<evidence type="ECO:0000256" key="4">
    <source>
        <dbReference type="ARBA" id="ARBA00023136"/>
    </source>
</evidence>
<feature type="transmembrane region" description="Helical" evidence="5">
    <location>
        <begin position="278"/>
        <end position="297"/>
    </location>
</feature>
<evidence type="ECO:0000256" key="2">
    <source>
        <dbReference type="ARBA" id="ARBA00022692"/>
    </source>
</evidence>
<dbReference type="PRINTS" id="PR01035">
    <property type="entry name" value="TCRTETA"/>
</dbReference>
<keyword evidence="4 5" id="KW-0472">Membrane</keyword>
<dbReference type="GO" id="GO:0005886">
    <property type="term" value="C:plasma membrane"/>
    <property type="evidence" value="ECO:0007669"/>
    <property type="project" value="UniProtKB-SubCell"/>
</dbReference>
<dbReference type="EMBL" id="NOWI01000004">
    <property type="protein sequence ID" value="RFT44861.1"/>
    <property type="molecule type" value="Genomic_DNA"/>
</dbReference>
<keyword evidence="2 5" id="KW-0812">Transmembrane</keyword>
<feature type="transmembrane region" description="Helical" evidence="5">
    <location>
        <begin position="9"/>
        <end position="28"/>
    </location>
</feature>
<dbReference type="AlphaFoldDB" id="A0A3E2DHP3"/>
<dbReference type="InterPro" id="IPR020846">
    <property type="entry name" value="MFS_dom"/>
</dbReference>
<sequence>MTSEEPIRPAVWAVTIAVAFSYMGVGVVDPILPEISSALHASPGQTELLFSTYLFVSAALMFFASWVATRIGRKKTLLVGLIIIVTFATACALSGHVNLIIGFRGGWGVGNALFVSTALATVLGASADARRAIMLYEGALGAGMALGPLVGGALGSISWRGPFLGTAILMAIGLVAIAFFVPPTLIDKSQRRSAIEPFKTLVDPRISILMLAALVYNYGYFTLLAYAPFPLAEASVRAGGQFTPLDLGLVFFGWGLMVSLGSVWLGPRSCEHLGIHRTVAVTLILFTIDEVLLATWISPIPQVIGVIIGGLFIGIVNTAMTEIVMSASNIQREVASSAYSGVRFLGGACAPTLAGALSSLWGVGGPYYVGAVTLALTIVLLWIDRQRRRRMTAHSVALE</sequence>
<dbReference type="PROSITE" id="PS50850">
    <property type="entry name" value="MFS"/>
    <property type="match status" value="1"/>
</dbReference>
<dbReference type="RefSeq" id="WP_117189125.1">
    <property type="nucleotide sequence ID" value="NZ_AP024308.1"/>
</dbReference>
<feature type="transmembrane region" description="Helical" evidence="5">
    <location>
        <begin position="206"/>
        <end position="227"/>
    </location>
</feature>
<evidence type="ECO:0000259" key="6">
    <source>
        <dbReference type="PROSITE" id="PS50850"/>
    </source>
</evidence>
<evidence type="ECO:0000313" key="8">
    <source>
        <dbReference type="Proteomes" id="UP000259211"/>
    </source>
</evidence>
<organism evidence="7 8">
    <name type="scientific">Cutibacterium avidum</name>
    <dbReference type="NCBI Taxonomy" id="33010"/>
    <lineage>
        <taxon>Bacteria</taxon>
        <taxon>Bacillati</taxon>
        <taxon>Actinomycetota</taxon>
        <taxon>Actinomycetes</taxon>
        <taxon>Propionibacteriales</taxon>
        <taxon>Propionibacteriaceae</taxon>
        <taxon>Cutibacterium</taxon>
    </lineage>
</organism>
<name>A0A3E2DHP3_9ACTN</name>
<feature type="transmembrane region" description="Helical" evidence="5">
    <location>
        <begin position="139"/>
        <end position="157"/>
    </location>
</feature>
<dbReference type="Gene3D" id="1.20.1250.20">
    <property type="entry name" value="MFS general substrate transporter like domains"/>
    <property type="match status" value="1"/>
</dbReference>
<feature type="transmembrane region" description="Helical" evidence="5">
    <location>
        <begin position="76"/>
        <end position="101"/>
    </location>
</feature>
<feature type="domain" description="Major facilitator superfamily (MFS) profile" evidence="6">
    <location>
        <begin position="10"/>
        <end position="389"/>
    </location>
</feature>
<dbReference type="PANTHER" id="PTHR43683">
    <property type="entry name" value="MULTIDRUG EFFLUX PROTEIN YFMO"/>
    <property type="match status" value="1"/>
</dbReference>
<dbReference type="InterPro" id="IPR053200">
    <property type="entry name" value="YfmO-like"/>
</dbReference>
<evidence type="ECO:0000256" key="3">
    <source>
        <dbReference type="ARBA" id="ARBA00022989"/>
    </source>
</evidence>
<dbReference type="Proteomes" id="UP000259211">
    <property type="component" value="Unassembled WGS sequence"/>
</dbReference>
<dbReference type="CDD" id="cd17474">
    <property type="entry name" value="MFS_YfmO_like"/>
    <property type="match status" value="1"/>
</dbReference>
<feature type="transmembrane region" description="Helical" evidence="5">
    <location>
        <begin position="247"/>
        <end position="266"/>
    </location>
</feature>
<dbReference type="InterPro" id="IPR036259">
    <property type="entry name" value="MFS_trans_sf"/>
</dbReference>
<dbReference type="PANTHER" id="PTHR43683:SF1">
    <property type="entry name" value="MULTIDRUG EFFLUX PROTEIN YFMO"/>
    <property type="match status" value="1"/>
</dbReference>
<keyword evidence="3 5" id="KW-1133">Transmembrane helix</keyword>
<feature type="transmembrane region" description="Helical" evidence="5">
    <location>
        <begin position="107"/>
        <end position="127"/>
    </location>
</feature>
<accession>A0A3E2DHP3</accession>
<feature type="transmembrane region" description="Helical" evidence="5">
    <location>
        <begin position="367"/>
        <end position="383"/>
    </location>
</feature>
<dbReference type="SUPFAM" id="SSF103473">
    <property type="entry name" value="MFS general substrate transporter"/>
    <property type="match status" value="1"/>
</dbReference>
<dbReference type="InterPro" id="IPR011701">
    <property type="entry name" value="MFS"/>
</dbReference>
<feature type="transmembrane region" description="Helical" evidence="5">
    <location>
        <begin position="341"/>
        <end position="361"/>
    </location>
</feature>
<comment type="caution">
    <text evidence="7">The sequence shown here is derived from an EMBL/GenBank/DDBJ whole genome shotgun (WGS) entry which is preliminary data.</text>
</comment>
<evidence type="ECO:0000256" key="1">
    <source>
        <dbReference type="ARBA" id="ARBA00004651"/>
    </source>
</evidence>
<reference evidence="7 8" key="1">
    <citation type="submission" date="2017-07" db="EMBL/GenBank/DDBJ databases">
        <authorList>
            <person name="Sun Z.S."/>
            <person name="Albrecht U."/>
            <person name="Echele G."/>
            <person name="Lee C.C."/>
        </authorList>
    </citation>
    <scope>NUCLEOTIDE SEQUENCE [LARGE SCALE GENOMIC DNA]</scope>
    <source>
        <strain evidence="7 8">P16-029</strain>
    </source>
</reference>